<evidence type="ECO:0000256" key="1">
    <source>
        <dbReference type="ARBA" id="ARBA00004141"/>
    </source>
</evidence>
<dbReference type="InterPro" id="IPR005829">
    <property type="entry name" value="Sugar_transporter_CS"/>
</dbReference>
<evidence type="ECO:0000256" key="2">
    <source>
        <dbReference type="ARBA" id="ARBA00010992"/>
    </source>
</evidence>
<dbReference type="InterPro" id="IPR050360">
    <property type="entry name" value="MFS_Sugar_Transporters"/>
</dbReference>
<feature type="domain" description="Major facilitator superfamily (MFS) profile" evidence="7">
    <location>
        <begin position="7"/>
        <end position="475"/>
    </location>
</feature>
<comment type="caution">
    <text evidence="8">The sequence shown here is derived from an EMBL/GenBank/DDBJ whole genome shotgun (WGS) entry which is preliminary data.</text>
</comment>
<gene>
    <name evidence="8" type="ORF">GMRT_13994</name>
</gene>
<evidence type="ECO:0000256" key="6">
    <source>
        <dbReference type="SAM" id="Phobius"/>
    </source>
</evidence>
<dbReference type="GO" id="GO:0016020">
    <property type="term" value="C:membrane"/>
    <property type="evidence" value="ECO:0007669"/>
    <property type="project" value="UniProtKB-SubCell"/>
</dbReference>
<comment type="subcellular location">
    <subcellularLocation>
        <location evidence="1">Membrane</location>
        <topology evidence="1">Multi-pass membrane protein</topology>
    </subcellularLocation>
</comment>
<keyword evidence="9" id="KW-1185">Reference proteome</keyword>
<reference evidence="8 9" key="1">
    <citation type="submission" date="2019-05" db="EMBL/GenBank/DDBJ databases">
        <title>The compact genome of Giardia muris reveals important steps in the evolution of intestinal protozoan parasites.</title>
        <authorList>
            <person name="Xu F."/>
            <person name="Jimenez-Gonzalez A."/>
            <person name="Einarsson E."/>
            <person name="Astvaldsson A."/>
            <person name="Peirasmaki D."/>
            <person name="Eckmann L."/>
            <person name="Andersson J.O."/>
            <person name="Svard S.G."/>
            <person name="Jerlstrom-Hultqvist J."/>
        </authorList>
    </citation>
    <scope>NUCLEOTIDE SEQUENCE [LARGE SCALE GENOMIC DNA]</scope>
    <source>
        <strain evidence="8 9">Roberts-Thomson</strain>
    </source>
</reference>
<dbReference type="EMBL" id="VDLU01000001">
    <property type="protein sequence ID" value="TNJ29606.1"/>
    <property type="molecule type" value="Genomic_DNA"/>
</dbReference>
<protein>
    <submittedName>
        <fullName evidence="8">Hexose transporter</fullName>
    </submittedName>
</protein>
<dbReference type="PANTHER" id="PTHR48022:SF2">
    <property type="entry name" value="PLASTIDIC GLUCOSE TRANSPORTER 4"/>
    <property type="match status" value="1"/>
</dbReference>
<proteinExistence type="inferred from homology"/>
<evidence type="ECO:0000256" key="4">
    <source>
        <dbReference type="ARBA" id="ARBA00022989"/>
    </source>
</evidence>
<organism evidence="8 9">
    <name type="scientific">Giardia muris</name>
    <dbReference type="NCBI Taxonomy" id="5742"/>
    <lineage>
        <taxon>Eukaryota</taxon>
        <taxon>Metamonada</taxon>
        <taxon>Diplomonadida</taxon>
        <taxon>Hexamitidae</taxon>
        <taxon>Giardiinae</taxon>
        <taxon>Giardia</taxon>
    </lineage>
</organism>
<feature type="transmembrane region" description="Helical" evidence="6">
    <location>
        <begin position="153"/>
        <end position="179"/>
    </location>
</feature>
<keyword evidence="4 6" id="KW-1133">Transmembrane helix</keyword>
<name>A0A4Z1SUT8_GIAMU</name>
<dbReference type="Proteomes" id="UP000315496">
    <property type="component" value="Chromosome 1"/>
</dbReference>
<feature type="transmembrane region" description="Helical" evidence="6">
    <location>
        <begin position="348"/>
        <end position="374"/>
    </location>
</feature>
<dbReference type="Gene3D" id="1.20.1250.20">
    <property type="entry name" value="MFS general substrate transporter like domains"/>
    <property type="match status" value="2"/>
</dbReference>
<dbReference type="VEuPathDB" id="GiardiaDB:GMRT_13994"/>
<dbReference type="PROSITE" id="PS00216">
    <property type="entry name" value="SUGAR_TRANSPORT_1"/>
    <property type="match status" value="1"/>
</dbReference>
<evidence type="ECO:0000313" key="9">
    <source>
        <dbReference type="Proteomes" id="UP000315496"/>
    </source>
</evidence>
<comment type="similarity">
    <text evidence="2">Belongs to the major facilitator superfamily. Sugar transporter (TC 2.A.1.1) family.</text>
</comment>
<dbReference type="PRINTS" id="PR00171">
    <property type="entry name" value="SUGRTRNSPORT"/>
</dbReference>
<feature type="transmembrane region" description="Helical" evidence="6">
    <location>
        <begin position="94"/>
        <end position="114"/>
    </location>
</feature>
<feature type="transmembrane region" description="Helical" evidence="6">
    <location>
        <begin position="318"/>
        <end position="341"/>
    </location>
</feature>
<dbReference type="AlphaFoldDB" id="A0A4Z1SUT8"/>
<feature type="transmembrane region" description="Helical" evidence="6">
    <location>
        <begin position="284"/>
        <end position="306"/>
    </location>
</feature>
<dbReference type="OrthoDB" id="4142200at2759"/>
<dbReference type="PROSITE" id="PS50850">
    <property type="entry name" value="MFS"/>
    <property type="match status" value="1"/>
</dbReference>
<keyword evidence="3 6" id="KW-0812">Transmembrane</keyword>
<dbReference type="InterPro" id="IPR003663">
    <property type="entry name" value="Sugar/inositol_transpt"/>
</dbReference>
<dbReference type="InterPro" id="IPR005828">
    <property type="entry name" value="MFS_sugar_transport-like"/>
</dbReference>
<dbReference type="InterPro" id="IPR036259">
    <property type="entry name" value="MFS_trans_sf"/>
</dbReference>
<evidence type="ECO:0000256" key="5">
    <source>
        <dbReference type="ARBA" id="ARBA00023136"/>
    </source>
</evidence>
<dbReference type="PANTHER" id="PTHR48022">
    <property type="entry name" value="PLASTIDIC GLUCOSE TRANSPORTER 4"/>
    <property type="match status" value="1"/>
</dbReference>
<feature type="transmembrane region" description="Helical" evidence="6">
    <location>
        <begin position="120"/>
        <end position="141"/>
    </location>
</feature>
<evidence type="ECO:0000259" key="7">
    <source>
        <dbReference type="PROSITE" id="PS50850"/>
    </source>
</evidence>
<evidence type="ECO:0000313" key="8">
    <source>
        <dbReference type="EMBL" id="TNJ29606.1"/>
    </source>
</evidence>
<dbReference type="Pfam" id="PF00083">
    <property type="entry name" value="Sugar_tr"/>
    <property type="match status" value="1"/>
</dbReference>
<keyword evidence="5 6" id="KW-0472">Membrane</keyword>
<sequence>MAVKYPNQFLLFIFVAFTGMGMATVYTNMPGTIMNQYAYDMRDYFGNTYDPYKGTGGSSNNDTISAFLSSGFFIGALIGSLVTDPIFAKLGRKATIIIFTFLAGVLCALCAIPIKTAYGWVYLIVVRVVIGFPAGIIQALTPPWISELSKPKFRGIMTVGIQLFLTFGILLANIVAIIINPQGGEVDFDIQTTKYWWVAFVVSAVILAIGGLLTFFMPETVGTEETPAQPSEGSATATGNSVELHATSVELKAGGLNEGAVGDKSLHDISFKDCFCRKDLRRCILVAFILPTLQQFTGINAVIMFADVMFATLGLYNAAYVGACIICAWNVVSTIVAVPIVDRLGRRVLLFTGVLLLLAMLIPLIPIGAIQAGLGKDEKLNTGLSALLGICIFLYILGFAAAPGPLVFTICGEMFPEAARVKFNSIAFAVHKITSIIVVFTFPYMKFNLAIPFGIYFVLTVILTVFTWLLVPETRGKSLEEIEAQVVNESVFTRFDMCGNVKK</sequence>
<dbReference type="GO" id="GO:0005351">
    <property type="term" value="F:carbohydrate:proton symporter activity"/>
    <property type="evidence" value="ECO:0007669"/>
    <property type="project" value="TreeGrafter"/>
</dbReference>
<dbReference type="SUPFAM" id="SSF103473">
    <property type="entry name" value="MFS general substrate transporter"/>
    <property type="match status" value="1"/>
</dbReference>
<evidence type="ECO:0000256" key="3">
    <source>
        <dbReference type="ARBA" id="ARBA00022692"/>
    </source>
</evidence>
<feature type="transmembrane region" description="Helical" evidence="6">
    <location>
        <begin position="450"/>
        <end position="471"/>
    </location>
</feature>
<feature type="transmembrane region" description="Helical" evidence="6">
    <location>
        <begin position="9"/>
        <end position="27"/>
    </location>
</feature>
<dbReference type="InterPro" id="IPR020846">
    <property type="entry name" value="MFS_dom"/>
</dbReference>
<accession>A0A4Z1SUT8</accession>
<feature type="transmembrane region" description="Helical" evidence="6">
    <location>
        <begin position="423"/>
        <end position="444"/>
    </location>
</feature>
<feature type="transmembrane region" description="Helical" evidence="6">
    <location>
        <begin position="386"/>
        <end position="411"/>
    </location>
</feature>
<feature type="transmembrane region" description="Helical" evidence="6">
    <location>
        <begin position="195"/>
        <end position="216"/>
    </location>
</feature>
<feature type="transmembrane region" description="Helical" evidence="6">
    <location>
        <begin position="64"/>
        <end position="82"/>
    </location>
</feature>